<keyword evidence="1" id="KW-1003">Cell membrane</keyword>
<keyword evidence="3" id="KW-0472">Membrane</keyword>
<evidence type="ECO:0000256" key="1">
    <source>
        <dbReference type="ARBA" id="ARBA00022475"/>
    </source>
</evidence>
<dbReference type="Pfam" id="PF10647">
    <property type="entry name" value="Gmad1"/>
    <property type="match status" value="1"/>
</dbReference>
<evidence type="ECO:0000256" key="5">
    <source>
        <dbReference type="ARBA" id="ARBA00023288"/>
    </source>
</evidence>
<evidence type="ECO:0000259" key="9">
    <source>
        <dbReference type="SMART" id="SM00909"/>
    </source>
</evidence>
<dbReference type="NCBIfam" id="NF010141">
    <property type="entry name" value="PRK13616.1"/>
    <property type="match status" value="1"/>
</dbReference>
<evidence type="ECO:0000256" key="7">
    <source>
        <dbReference type="SAM" id="MobiDB-lite"/>
    </source>
</evidence>
<comment type="caution">
    <text evidence="10">The sequence shown here is derived from an EMBL/GenBank/DDBJ whole genome shotgun (WGS) entry which is preliminary data.</text>
</comment>
<comment type="subcellular location">
    <subcellularLocation>
        <location evidence="6">Cell membrane</location>
        <topology evidence="6">Lipid-anchor</topology>
    </subcellularLocation>
</comment>
<dbReference type="EMBL" id="BANX01000003">
    <property type="protein sequence ID" value="GAC66740.1"/>
    <property type="molecule type" value="Genomic_DNA"/>
</dbReference>
<reference evidence="10 11" key="1">
    <citation type="submission" date="2013-01" db="EMBL/GenBank/DDBJ databases">
        <title>Whole genome shotgun sequence of Gordonia soli NBRC 108243.</title>
        <authorList>
            <person name="Isaki-Nakamura S."/>
            <person name="Hosoyama A."/>
            <person name="Tsuchikane K."/>
            <person name="Ando Y."/>
            <person name="Baba S."/>
            <person name="Ohji S."/>
            <person name="Hamada M."/>
            <person name="Tamura T."/>
            <person name="Yamazoe A."/>
            <person name="Yamazaki S."/>
            <person name="Fujita N."/>
        </authorList>
    </citation>
    <scope>NUCLEOTIDE SEQUENCE [LARGE SCALE GENOMIC DNA]</scope>
    <source>
        <strain evidence="10 11">NBRC 108243</strain>
    </source>
</reference>
<proteinExistence type="inferred from homology"/>
<evidence type="ECO:0000256" key="6">
    <source>
        <dbReference type="HAMAP-Rule" id="MF_01373"/>
    </source>
</evidence>
<dbReference type="SUPFAM" id="SSF82171">
    <property type="entry name" value="DPP6 N-terminal domain-like"/>
    <property type="match status" value="1"/>
</dbReference>
<gene>
    <name evidence="6 10" type="primary">lpqB</name>
    <name evidence="10" type="ORF">GS4_03_01890</name>
</gene>
<feature type="region of interest" description="Disordered" evidence="7">
    <location>
        <begin position="24"/>
        <end position="47"/>
    </location>
</feature>
<evidence type="ECO:0000256" key="8">
    <source>
        <dbReference type="SAM" id="SignalP"/>
    </source>
</evidence>
<feature type="signal peptide" evidence="8">
    <location>
        <begin position="1"/>
        <end position="15"/>
    </location>
</feature>
<dbReference type="InterPro" id="IPR018910">
    <property type="entry name" value="LpqB_C"/>
</dbReference>
<keyword evidence="11" id="KW-1185">Reference proteome</keyword>
<protein>
    <recommendedName>
        <fullName evidence="6">Lipoprotein LpqB</fullName>
    </recommendedName>
</protein>
<dbReference type="RefSeq" id="WP_007617229.1">
    <property type="nucleotide sequence ID" value="NZ_BANX01000003.1"/>
</dbReference>
<evidence type="ECO:0000313" key="10">
    <source>
        <dbReference type="EMBL" id="GAC66740.1"/>
    </source>
</evidence>
<dbReference type="Pfam" id="PF25976">
    <property type="entry name" value="LpqB_N"/>
    <property type="match status" value="1"/>
</dbReference>
<dbReference type="Proteomes" id="UP000011666">
    <property type="component" value="Unassembled WGS sequence"/>
</dbReference>
<dbReference type="HAMAP" id="MF_01373">
    <property type="entry name" value="LpqB_lipoprot"/>
    <property type="match status" value="1"/>
</dbReference>
<dbReference type="InterPro" id="IPR023959">
    <property type="entry name" value="LpqB"/>
</dbReference>
<dbReference type="SMART" id="SM00909">
    <property type="entry name" value="Germane"/>
    <property type="match status" value="1"/>
</dbReference>
<keyword evidence="2 8" id="KW-0732">Signal</keyword>
<dbReference type="InterPro" id="IPR059026">
    <property type="entry name" value="LpqB_N"/>
</dbReference>
<name>M0QDT6_9ACTN</name>
<evidence type="ECO:0000313" key="11">
    <source>
        <dbReference type="Proteomes" id="UP000011666"/>
    </source>
</evidence>
<comment type="similarity">
    <text evidence="6">Belongs to the LpqB lipoprotein family.</text>
</comment>
<evidence type="ECO:0000256" key="2">
    <source>
        <dbReference type="ARBA" id="ARBA00022729"/>
    </source>
</evidence>
<dbReference type="GO" id="GO:0005886">
    <property type="term" value="C:plasma membrane"/>
    <property type="evidence" value="ECO:0007669"/>
    <property type="project" value="UniProtKB-SubCell"/>
</dbReference>
<dbReference type="InterPro" id="IPR019606">
    <property type="entry name" value="GerMN"/>
</dbReference>
<feature type="chain" id="PRO_5038892287" description="Lipoprotein LpqB" evidence="8">
    <location>
        <begin position="16"/>
        <end position="576"/>
    </location>
</feature>
<dbReference type="Pfam" id="PF10646">
    <property type="entry name" value="Germane"/>
    <property type="match status" value="1"/>
</dbReference>
<sequence>MVGVLALAITCLMVAACGSIPTNSSPQPITSFERKGPTNAVPVPQSDMDPESLVRAFLKATADPAGGHRAARSFLTPTASSRWDDRGDTLVLDDINVFVDQRSEDAVRLRLSGDNVGLVRSGGQLLPATGRVETTMSLVRVGDQWRIDGPLPAGTTIDRSQFDAAYRAVTLYFTDRNRTRLVADPRWLYGREQTDPTTLVDRLIRGPSSDLDPAVDSAFPNGAALRGPVITGGGGGGGVRIELTGIGNLSERDRATLAAQIIWTLDGAEIGGPYIINADGAPLIAERASGWQTADVKAADPNSGPSTDVGLNVIRDGALSSVTDTGTAPVGGPLGAGKDLRAATISADGRRVASVTARTGPGPRLRLAVGDYGGAIAEIVTGDSITRPSFGADANTVWAVADGRPVQWVRDADGSGERVATVDAAAVAPVAPGPITELQIAPDGVRAAMIVGGQVVFAVVSTNAEGRVSLTDARIAAYNIGNRAVSLDWASPTTVMIARSAPDSPVVALSINGTPAVGLLSGNVSPPVRAVVANASTIYVGDARGILRLGSSNGQPDQYWTEVEPAMAPGVIPVLP</sequence>
<accession>M0QDT6</accession>
<dbReference type="AlphaFoldDB" id="M0QDT6"/>
<evidence type="ECO:0000256" key="3">
    <source>
        <dbReference type="ARBA" id="ARBA00023136"/>
    </source>
</evidence>
<dbReference type="eggNOG" id="COG5401">
    <property type="taxonomic scope" value="Bacteria"/>
</dbReference>
<organism evidence="10 11">
    <name type="scientific">Gordonia soli NBRC 108243</name>
    <dbReference type="NCBI Taxonomy" id="1223545"/>
    <lineage>
        <taxon>Bacteria</taxon>
        <taxon>Bacillati</taxon>
        <taxon>Actinomycetota</taxon>
        <taxon>Actinomycetes</taxon>
        <taxon>Mycobacteriales</taxon>
        <taxon>Gordoniaceae</taxon>
        <taxon>Gordonia</taxon>
    </lineage>
</organism>
<keyword evidence="4" id="KW-0564">Palmitate</keyword>
<evidence type="ECO:0000256" key="4">
    <source>
        <dbReference type="ARBA" id="ARBA00023139"/>
    </source>
</evidence>
<dbReference type="STRING" id="1223545.GS4_03_01890"/>
<keyword evidence="5 10" id="KW-0449">Lipoprotein</keyword>
<feature type="domain" description="GerMN" evidence="9">
    <location>
        <begin position="196"/>
        <end position="287"/>
    </location>
</feature>